<dbReference type="EMBL" id="DRSQ01000107">
    <property type="protein sequence ID" value="HHE32009.1"/>
    <property type="molecule type" value="Genomic_DNA"/>
</dbReference>
<evidence type="ECO:0000256" key="2">
    <source>
        <dbReference type="SAM" id="SignalP"/>
    </source>
</evidence>
<protein>
    <submittedName>
        <fullName evidence="3">Pentapeptide repeat-containing protein</fullName>
    </submittedName>
</protein>
<feature type="signal peptide" evidence="2">
    <location>
        <begin position="1"/>
        <end position="28"/>
    </location>
</feature>
<dbReference type="Proteomes" id="UP000886058">
    <property type="component" value="Unassembled WGS sequence"/>
</dbReference>
<reference evidence="3" key="1">
    <citation type="journal article" date="2020" name="mSystems">
        <title>Genome- and Community-Level Interaction Insights into Carbon Utilization and Element Cycling Functions of Hydrothermarchaeota in Hydrothermal Sediment.</title>
        <authorList>
            <person name="Zhou Z."/>
            <person name="Liu Y."/>
            <person name="Xu W."/>
            <person name="Pan J."/>
            <person name="Luo Z.H."/>
            <person name="Li M."/>
        </authorList>
    </citation>
    <scope>NUCLEOTIDE SEQUENCE [LARGE SCALE GENOMIC DNA]</scope>
    <source>
        <strain evidence="3">HyVt-633</strain>
    </source>
</reference>
<accession>A0A7C5DE33</accession>
<dbReference type="AlphaFoldDB" id="A0A7C5DE33"/>
<proteinExistence type="predicted"/>
<dbReference type="Gene3D" id="2.160.20.80">
    <property type="entry name" value="E3 ubiquitin-protein ligase SopA"/>
    <property type="match status" value="2"/>
</dbReference>
<dbReference type="InterPro" id="IPR001646">
    <property type="entry name" value="5peptide_repeat"/>
</dbReference>
<organism evidence="3">
    <name type="scientific">Chlorobaculum parvum</name>
    <dbReference type="NCBI Taxonomy" id="274539"/>
    <lineage>
        <taxon>Bacteria</taxon>
        <taxon>Pseudomonadati</taxon>
        <taxon>Chlorobiota</taxon>
        <taxon>Chlorobiia</taxon>
        <taxon>Chlorobiales</taxon>
        <taxon>Chlorobiaceae</taxon>
        <taxon>Chlorobaculum</taxon>
    </lineage>
</organism>
<keyword evidence="2" id="KW-0732">Signal</keyword>
<feature type="region of interest" description="Disordered" evidence="1">
    <location>
        <begin position="246"/>
        <end position="271"/>
    </location>
</feature>
<comment type="caution">
    <text evidence="3">The sequence shown here is derived from an EMBL/GenBank/DDBJ whole genome shotgun (WGS) entry which is preliminary data.</text>
</comment>
<evidence type="ECO:0000313" key="3">
    <source>
        <dbReference type="EMBL" id="HHE32009.1"/>
    </source>
</evidence>
<sequence>MTPSRYRFLVVAASAALVLNSIPLPLHAADAGQEAVLREGSSEWNEMRKLNPSEQIDLAGAKLNGRRLREVDFSRASLVGADLRQSDFGGSDFRGADLHGAMLDEAYLGGSRMAGADLSGVSFERASAAEADFSRTKMPSSVLRRSELTGARFAGADLRGADLRESRMEHADLSHADLRAANFWLASTSGVNFNGALISDETVLPNGKPGSAKWAAEHGAVFMPVSKPVAAPNKAATPSFAASSKEMAGSSATAPASMPLAGKPAPQGMSPAQPLAATLKPLRAWRPDPKSIAYDADQYEQLKSNVTKWNRMRKEQPNLKVILREAPLSSRVLAYADLHEADLEKASFKRTDLDEANFRGANLRNADLRSANLEEADFREADLRGANLWLANTSETQFDGAFVSAETVLDNGKKASKSWADEHGTRFAEK</sequence>
<dbReference type="SUPFAM" id="SSF141571">
    <property type="entry name" value="Pentapeptide repeat-like"/>
    <property type="match status" value="2"/>
</dbReference>
<feature type="chain" id="PRO_5027639497" evidence="2">
    <location>
        <begin position="29"/>
        <end position="430"/>
    </location>
</feature>
<name>A0A7C5DE33_9CHLB</name>
<dbReference type="Pfam" id="PF00805">
    <property type="entry name" value="Pentapeptide"/>
    <property type="match status" value="4"/>
</dbReference>
<dbReference type="InterPro" id="IPR051082">
    <property type="entry name" value="Pentapeptide-BTB/POZ_domain"/>
</dbReference>
<evidence type="ECO:0000256" key="1">
    <source>
        <dbReference type="SAM" id="MobiDB-lite"/>
    </source>
</evidence>
<dbReference type="PANTHER" id="PTHR14136:SF17">
    <property type="entry name" value="BTB_POZ DOMAIN-CONTAINING PROTEIN KCTD9"/>
    <property type="match status" value="1"/>
</dbReference>
<dbReference type="PANTHER" id="PTHR14136">
    <property type="entry name" value="BTB_POZ DOMAIN-CONTAINING PROTEIN KCTD9"/>
    <property type="match status" value="1"/>
</dbReference>
<gene>
    <name evidence="3" type="ORF">ENL07_05135</name>
</gene>